<dbReference type="SUPFAM" id="SSF47954">
    <property type="entry name" value="Cyclin-like"/>
    <property type="match status" value="2"/>
</dbReference>
<feature type="compositionally biased region" description="Low complexity" evidence="6">
    <location>
        <begin position="377"/>
        <end position="396"/>
    </location>
</feature>
<gene>
    <name evidence="10" type="ORF">C8A05DRAFT_11204</name>
    <name evidence="9" type="ORF">C8A05DRAFT_40217</name>
</gene>
<dbReference type="Gene3D" id="1.10.472.10">
    <property type="entry name" value="Cyclin-like"/>
    <property type="match status" value="2"/>
</dbReference>
<evidence type="ECO:0000313" key="11">
    <source>
        <dbReference type="Proteomes" id="UP001303889"/>
    </source>
</evidence>
<dbReference type="InterPro" id="IPR006671">
    <property type="entry name" value="Cyclin_N"/>
</dbReference>
<dbReference type="InterPro" id="IPR039361">
    <property type="entry name" value="Cyclin"/>
</dbReference>
<keyword evidence="2" id="KW-0132">Cell division</keyword>
<dbReference type="InterPro" id="IPR004367">
    <property type="entry name" value="Cyclin_C-dom"/>
</dbReference>
<accession>A0AAN6RYF4</accession>
<evidence type="ECO:0000256" key="6">
    <source>
        <dbReference type="SAM" id="MobiDB-lite"/>
    </source>
</evidence>
<feature type="domain" description="Cyclin-like" evidence="7">
    <location>
        <begin position="188"/>
        <end position="268"/>
    </location>
</feature>
<reference evidence="9" key="1">
    <citation type="journal article" date="2023" name="Mol. Phylogenet. Evol.">
        <title>Genome-scale phylogeny and comparative genomics of the fungal order Sordariales.</title>
        <authorList>
            <person name="Hensen N."/>
            <person name="Bonometti L."/>
            <person name="Westerberg I."/>
            <person name="Brannstrom I.O."/>
            <person name="Guillou S."/>
            <person name="Cros-Aarteil S."/>
            <person name="Calhoun S."/>
            <person name="Haridas S."/>
            <person name="Kuo A."/>
            <person name="Mondo S."/>
            <person name="Pangilinan J."/>
            <person name="Riley R."/>
            <person name="LaButti K."/>
            <person name="Andreopoulos B."/>
            <person name="Lipzen A."/>
            <person name="Chen C."/>
            <person name="Yan M."/>
            <person name="Daum C."/>
            <person name="Ng V."/>
            <person name="Clum A."/>
            <person name="Steindorff A."/>
            <person name="Ohm R.A."/>
            <person name="Martin F."/>
            <person name="Silar P."/>
            <person name="Natvig D.O."/>
            <person name="Lalanne C."/>
            <person name="Gautier V."/>
            <person name="Ament-Velasquez S.L."/>
            <person name="Kruys A."/>
            <person name="Hutchinson M.I."/>
            <person name="Powell A.J."/>
            <person name="Barry K."/>
            <person name="Miller A.N."/>
            <person name="Grigoriev I.V."/>
            <person name="Debuchy R."/>
            <person name="Gladieux P."/>
            <person name="Hiltunen Thoren M."/>
            <person name="Johannesson H."/>
        </authorList>
    </citation>
    <scope>NUCLEOTIDE SEQUENCE</scope>
    <source>
        <strain evidence="9">CBS 103.79</strain>
    </source>
</reference>
<keyword evidence="4" id="KW-0131">Cell cycle</keyword>
<evidence type="ECO:0000256" key="2">
    <source>
        <dbReference type="ARBA" id="ARBA00022618"/>
    </source>
</evidence>
<feature type="region of interest" description="Disordered" evidence="6">
    <location>
        <begin position="362"/>
        <end position="411"/>
    </location>
</feature>
<comment type="caution">
    <text evidence="9">The sequence shown here is derived from an EMBL/GenBank/DDBJ whole genome shotgun (WGS) entry which is preliminary data.</text>
</comment>
<dbReference type="GO" id="GO:0051301">
    <property type="term" value="P:cell division"/>
    <property type="evidence" value="ECO:0007669"/>
    <property type="project" value="UniProtKB-KW"/>
</dbReference>
<sequence length="411" mass="46061">MAYSGYSSDNTFFVESDEASQRMTMRDAAKMLARNKQEMIANELSRLACDEYLEDIMQHMRHMEDETLPDANLIDMQREIQWFMRPYLIDFLIEAHSAFSLLPETLFLTVNLLDRYCSKRVVYKQHYQLVGCAALLIAAKYGDKKDRVPQINELNNMCCGLYDAGMFTQMEMHVLNTLDWNIGHPTVDLFTQLVVAEERDSREVEHMAAYICEVALYHRDFVSTKPSVMARASLALARAILGKPEVNDGEWDHSDNVTLLTLSQHLHQPSVTLARKYSSQYYSRVSSKLADFLAQQAAIARRGSPPSPPAEPTLSNKAADVYSTPHKGLGAVPGVADGYMTPPITPDGTCFGHNNGMIKDYQVPPRCPVTPTPQPSQAPSYQQPHLAQQPQQHLTAGPSSYFGGASSHMSY</sequence>
<dbReference type="InterPro" id="IPR048258">
    <property type="entry name" value="Cyclins_cyclin-box"/>
</dbReference>
<keyword evidence="11" id="KW-1185">Reference proteome</keyword>
<dbReference type="FunFam" id="1.10.472.10:FF:000010">
    <property type="entry name" value="G1/S-specific cyclin Cln1"/>
    <property type="match status" value="1"/>
</dbReference>
<reference evidence="9" key="2">
    <citation type="submission" date="2023-05" db="EMBL/GenBank/DDBJ databases">
        <authorList>
            <consortium name="Lawrence Berkeley National Laboratory"/>
            <person name="Steindorff A."/>
            <person name="Hensen N."/>
            <person name="Bonometti L."/>
            <person name="Westerberg I."/>
            <person name="Brannstrom I.O."/>
            <person name="Guillou S."/>
            <person name="Cros-Aarteil S."/>
            <person name="Calhoun S."/>
            <person name="Haridas S."/>
            <person name="Kuo A."/>
            <person name="Mondo S."/>
            <person name="Pangilinan J."/>
            <person name="Riley R."/>
            <person name="Labutti K."/>
            <person name="Andreopoulos B."/>
            <person name="Lipzen A."/>
            <person name="Chen C."/>
            <person name="Yanf M."/>
            <person name="Daum C."/>
            <person name="Ng V."/>
            <person name="Clum A."/>
            <person name="Ohm R."/>
            <person name="Martin F."/>
            <person name="Silar P."/>
            <person name="Natvig D."/>
            <person name="Lalanne C."/>
            <person name="Gautier V."/>
            <person name="Ament-Velasquez S.L."/>
            <person name="Kruys A."/>
            <person name="Hutchinson M.I."/>
            <person name="Powell A.J."/>
            <person name="Barry K."/>
            <person name="Miller A.N."/>
            <person name="Grigoriev I.V."/>
            <person name="Debuchy R."/>
            <person name="Gladieux P."/>
            <person name="Thoren M.H."/>
            <person name="Johannesson H."/>
        </authorList>
    </citation>
    <scope>NUCLEOTIDE SEQUENCE</scope>
    <source>
        <strain evidence="9">CBS 103.79</strain>
    </source>
</reference>
<proteinExistence type="inferred from homology"/>
<feature type="domain" description="Cyclin-like" evidence="7">
    <location>
        <begin position="90"/>
        <end position="176"/>
    </location>
</feature>
<evidence type="ECO:0000256" key="1">
    <source>
        <dbReference type="ARBA" id="ARBA00008742"/>
    </source>
</evidence>
<organism evidence="9 11">
    <name type="scientific">Staphylotrichum tortipilum</name>
    <dbReference type="NCBI Taxonomy" id="2831512"/>
    <lineage>
        <taxon>Eukaryota</taxon>
        <taxon>Fungi</taxon>
        <taxon>Dikarya</taxon>
        <taxon>Ascomycota</taxon>
        <taxon>Pezizomycotina</taxon>
        <taxon>Sordariomycetes</taxon>
        <taxon>Sordariomycetidae</taxon>
        <taxon>Sordariales</taxon>
        <taxon>Chaetomiaceae</taxon>
        <taxon>Staphylotrichum</taxon>
    </lineage>
</organism>
<dbReference type="EMBL" id="MU855315">
    <property type="protein sequence ID" value="KAK3907038.1"/>
    <property type="molecule type" value="Genomic_DNA"/>
</dbReference>
<dbReference type="GO" id="GO:0044843">
    <property type="term" value="P:cell cycle G1/S phase transition"/>
    <property type="evidence" value="ECO:0007669"/>
    <property type="project" value="UniProtKB-ARBA"/>
</dbReference>
<dbReference type="EMBL" id="MU855315">
    <property type="protein sequence ID" value="KAK3907041.1"/>
    <property type="molecule type" value="Genomic_DNA"/>
</dbReference>
<dbReference type="InterPro" id="IPR036915">
    <property type="entry name" value="Cyclin-like_sf"/>
</dbReference>
<dbReference type="Pfam" id="PF02984">
    <property type="entry name" value="Cyclin_C"/>
    <property type="match status" value="1"/>
</dbReference>
<evidence type="ECO:0000256" key="4">
    <source>
        <dbReference type="ARBA" id="ARBA00023306"/>
    </source>
</evidence>
<dbReference type="Pfam" id="PF00134">
    <property type="entry name" value="Cyclin_N"/>
    <property type="match status" value="1"/>
</dbReference>
<dbReference type="Proteomes" id="UP001303889">
    <property type="component" value="Unassembled WGS sequence"/>
</dbReference>
<dbReference type="SMART" id="SM00385">
    <property type="entry name" value="CYCLIN"/>
    <property type="match status" value="2"/>
</dbReference>
<dbReference type="InterPro" id="IPR013763">
    <property type="entry name" value="Cyclin-like_dom"/>
</dbReference>
<name>A0AAN6RYF4_9PEZI</name>
<evidence type="ECO:0000259" key="8">
    <source>
        <dbReference type="SMART" id="SM01332"/>
    </source>
</evidence>
<dbReference type="SMART" id="SM01332">
    <property type="entry name" value="Cyclin_C"/>
    <property type="match status" value="1"/>
</dbReference>
<evidence type="ECO:0000313" key="10">
    <source>
        <dbReference type="EMBL" id="KAK3907041.1"/>
    </source>
</evidence>
<dbReference type="CDD" id="cd20559">
    <property type="entry name" value="CYCLIN_ScCLN_like"/>
    <property type="match status" value="1"/>
</dbReference>
<keyword evidence="3 5" id="KW-0195">Cyclin</keyword>
<dbReference type="GO" id="GO:0016538">
    <property type="term" value="F:cyclin-dependent protein serine/threonine kinase regulator activity"/>
    <property type="evidence" value="ECO:0007669"/>
    <property type="project" value="UniProtKB-ARBA"/>
</dbReference>
<protein>
    <submittedName>
        <fullName evidence="9">Cyclin-like protein</fullName>
    </submittedName>
</protein>
<comment type="similarity">
    <text evidence="1 5">Belongs to the cyclin family.</text>
</comment>
<feature type="compositionally biased region" description="Pro residues" evidence="6">
    <location>
        <begin position="365"/>
        <end position="376"/>
    </location>
</feature>
<feature type="domain" description="Cyclin C-terminal" evidence="8">
    <location>
        <begin position="185"/>
        <end position="296"/>
    </location>
</feature>
<dbReference type="GO" id="GO:0051726">
    <property type="term" value="P:regulation of cell cycle"/>
    <property type="evidence" value="ECO:0007669"/>
    <property type="project" value="UniProtKB-ARBA"/>
</dbReference>
<dbReference type="PROSITE" id="PS00292">
    <property type="entry name" value="CYCLINS"/>
    <property type="match status" value="1"/>
</dbReference>
<evidence type="ECO:0000256" key="5">
    <source>
        <dbReference type="RuleBase" id="RU000383"/>
    </source>
</evidence>
<evidence type="ECO:0000256" key="3">
    <source>
        <dbReference type="ARBA" id="ARBA00023127"/>
    </source>
</evidence>
<evidence type="ECO:0000313" key="9">
    <source>
        <dbReference type="EMBL" id="KAK3907038.1"/>
    </source>
</evidence>
<dbReference type="PANTHER" id="PTHR10177">
    <property type="entry name" value="CYCLINS"/>
    <property type="match status" value="1"/>
</dbReference>
<evidence type="ECO:0000259" key="7">
    <source>
        <dbReference type="SMART" id="SM00385"/>
    </source>
</evidence>
<dbReference type="AlphaFoldDB" id="A0AAN6RYF4"/>